<dbReference type="InParanoid" id="D4H4U3"/>
<name>D4H4U3_DENA2</name>
<dbReference type="RefSeq" id="WP_013010027.1">
    <property type="nucleotide sequence ID" value="NC_013943.1"/>
</dbReference>
<dbReference type="STRING" id="522772.Dacet_0701"/>
<dbReference type="AlphaFoldDB" id="D4H4U3"/>
<organism evidence="1 2">
    <name type="scientific">Denitrovibrio acetiphilus (strain DSM 12809 / NBRC 114555 / N2460)</name>
    <dbReference type="NCBI Taxonomy" id="522772"/>
    <lineage>
        <taxon>Bacteria</taxon>
        <taxon>Pseudomonadati</taxon>
        <taxon>Deferribacterota</taxon>
        <taxon>Deferribacteres</taxon>
        <taxon>Deferribacterales</taxon>
        <taxon>Geovibrionaceae</taxon>
        <taxon>Denitrovibrio</taxon>
    </lineage>
</organism>
<dbReference type="EMBL" id="CP001968">
    <property type="protein sequence ID" value="ADD67487.1"/>
    <property type="molecule type" value="Genomic_DNA"/>
</dbReference>
<keyword evidence="2" id="KW-1185">Reference proteome</keyword>
<dbReference type="HOGENOM" id="CLU_1127624_0_0_0"/>
<accession>D4H4U3</accession>
<protein>
    <submittedName>
        <fullName evidence="1">Uncharacterized protein</fullName>
    </submittedName>
</protein>
<gene>
    <name evidence="1" type="ordered locus">Dacet_0701</name>
</gene>
<sequence>MNDISGQNELQQCDNSNSNVAMDNSHLQQLLKKALKLIPESDEQMRSHAIEFIKLFPGSPHEAISAFKKYGIYVVELEVAYKLYLMSPAHFDSTQSELIDILYRARAMNISDNTTLEIFEDSVSSFLSYKRALSAFKQLVRDYDIQIFLNNITDDLVEKMNSIMQQNANTTNTRWLSFKDACKYAGKGKNWLLERLSNGDIFGYQEVSLNGNNGKWVVDSTSIDNYYLRDQIAFESKLNSIIKKVS</sequence>
<evidence type="ECO:0000313" key="1">
    <source>
        <dbReference type="EMBL" id="ADD67487.1"/>
    </source>
</evidence>
<dbReference type="PaxDb" id="522772-Dacet_0701"/>
<reference evidence="1 2" key="1">
    <citation type="journal article" date="2010" name="Stand. Genomic Sci.">
        <title>Complete genome sequence of Denitrovibrio acetiphilus type strain (N2460).</title>
        <authorList>
            <person name="Kiss H."/>
            <person name="Lang E."/>
            <person name="Lapidus A."/>
            <person name="Copeland A."/>
            <person name="Nolan M."/>
            <person name="Glavina Del Rio T."/>
            <person name="Chen F."/>
            <person name="Lucas S."/>
            <person name="Tice H."/>
            <person name="Cheng J.F."/>
            <person name="Han C."/>
            <person name="Goodwin L."/>
            <person name="Pitluck S."/>
            <person name="Liolios K."/>
            <person name="Pati A."/>
            <person name="Ivanova N."/>
            <person name="Mavromatis K."/>
            <person name="Chen A."/>
            <person name="Palaniappan K."/>
            <person name="Land M."/>
            <person name="Hauser L."/>
            <person name="Chang Y.J."/>
            <person name="Jeffries C.D."/>
            <person name="Detter J.C."/>
            <person name="Brettin T."/>
            <person name="Spring S."/>
            <person name="Rohde M."/>
            <person name="Goker M."/>
            <person name="Woyke T."/>
            <person name="Bristow J."/>
            <person name="Eisen J.A."/>
            <person name="Markowitz V."/>
            <person name="Hugenholtz P."/>
            <person name="Kyrpides N.C."/>
            <person name="Klenk H.P."/>
        </authorList>
    </citation>
    <scope>NUCLEOTIDE SEQUENCE [LARGE SCALE GENOMIC DNA]</scope>
    <source>
        <strain evidence="2">DSM 12809 / NBRC 114555 / N2460</strain>
    </source>
</reference>
<evidence type="ECO:0000313" key="2">
    <source>
        <dbReference type="Proteomes" id="UP000002012"/>
    </source>
</evidence>
<dbReference type="Proteomes" id="UP000002012">
    <property type="component" value="Chromosome"/>
</dbReference>
<dbReference type="OrthoDB" id="1093249at2"/>
<proteinExistence type="predicted"/>
<dbReference type="KEGG" id="dap:Dacet_0701"/>